<protein>
    <submittedName>
        <fullName evidence="4">TetR/AcrR family transcriptional regulator</fullName>
    </submittedName>
</protein>
<keyword evidence="2" id="KW-0804">Transcription</keyword>
<evidence type="ECO:0000313" key="5">
    <source>
        <dbReference type="Proteomes" id="UP001597282"/>
    </source>
</evidence>
<dbReference type="InterPro" id="IPR036271">
    <property type="entry name" value="Tet_transcr_reg_TetR-rel_C_sf"/>
</dbReference>
<organism evidence="4 5">
    <name type="scientific">Kroppenstedtia sanguinis</name>
    <dbReference type="NCBI Taxonomy" id="1380684"/>
    <lineage>
        <taxon>Bacteria</taxon>
        <taxon>Bacillati</taxon>
        <taxon>Bacillota</taxon>
        <taxon>Bacilli</taxon>
        <taxon>Bacillales</taxon>
        <taxon>Thermoactinomycetaceae</taxon>
        <taxon>Kroppenstedtia</taxon>
    </lineage>
</organism>
<evidence type="ECO:0000313" key="4">
    <source>
        <dbReference type="EMBL" id="MFD1427116.1"/>
    </source>
</evidence>
<dbReference type="SUPFAM" id="SSF48498">
    <property type="entry name" value="Tetracyclin repressor-like, C-terminal domain"/>
    <property type="match status" value="1"/>
</dbReference>
<dbReference type="Gene3D" id="1.10.357.10">
    <property type="entry name" value="Tetracycline Repressor, domain 2"/>
    <property type="match status" value="1"/>
</dbReference>
<dbReference type="InterPro" id="IPR009057">
    <property type="entry name" value="Homeodomain-like_sf"/>
</dbReference>
<dbReference type="EMBL" id="JBHTNU010000007">
    <property type="protein sequence ID" value="MFD1427116.1"/>
    <property type="molecule type" value="Genomic_DNA"/>
</dbReference>
<comment type="caution">
    <text evidence="4">The sequence shown here is derived from an EMBL/GenBank/DDBJ whole genome shotgun (WGS) entry which is preliminary data.</text>
</comment>
<dbReference type="InterPro" id="IPR025996">
    <property type="entry name" value="MT1864/Rv1816-like_C"/>
</dbReference>
<gene>
    <name evidence="4" type="ORF">ACFQ4Y_09280</name>
</gene>
<evidence type="ECO:0000259" key="3">
    <source>
        <dbReference type="Pfam" id="PF13305"/>
    </source>
</evidence>
<dbReference type="Pfam" id="PF13305">
    <property type="entry name" value="TetR_C_33"/>
    <property type="match status" value="1"/>
</dbReference>
<dbReference type="Gene3D" id="1.10.10.60">
    <property type="entry name" value="Homeodomain-like"/>
    <property type="match status" value="1"/>
</dbReference>
<keyword evidence="1" id="KW-0805">Transcription regulation</keyword>
<evidence type="ECO:0000256" key="2">
    <source>
        <dbReference type="ARBA" id="ARBA00023163"/>
    </source>
</evidence>
<accession>A0ABW4CAH4</accession>
<keyword evidence="5" id="KW-1185">Reference proteome</keyword>
<reference evidence="5" key="1">
    <citation type="journal article" date="2019" name="Int. J. Syst. Evol. Microbiol.">
        <title>The Global Catalogue of Microorganisms (GCM) 10K type strain sequencing project: providing services to taxonomists for standard genome sequencing and annotation.</title>
        <authorList>
            <consortium name="The Broad Institute Genomics Platform"/>
            <consortium name="The Broad Institute Genome Sequencing Center for Infectious Disease"/>
            <person name="Wu L."/>
            <person name="Ma J."/>
        </authorList>
    </citation>
    <scope>NUCLEOTIDE SEQUENCE [LARGE SCALE GENOMIC DNA]</scope>
    <source>
        <strain evidence="5">S1</strain>
    </source>
</reference>
<name>A0ABW4CAH4_9BACL</name>
<proteinExistence type="predicted"/>
<feature type="domain" description="HTH-type transcriptional regulator MT1864/Rv1816-like C-terminal" evidence="3">
    <location>
        <begin position="83"/>
        <end position="178"/>
    </location>
</feature>
<dbReference type="SUPFAM" id="SSF46689">
    <property type="entry name" value="Homeodomain-like"/>
    <property type="match status" value="1"/>
</dbReference>
<dbReference type="Proteomes" id="UP001597282">
    <property type="component" value="Unassembled WGS sequence"/>
</dbReference>
<evidence type="ECO:0000256" key="1">
    <source>
        <dbReference type="ARBA" id="ARBA00023015"/>
    </source>
</evidence>
<dbReference type="RefSeq" id="WP_380164973.1">
    <property type="nucleotide sequence ID" value="NZ_JBHTNU010000007.1"/>
</dbReference>
<sequence>MSPKIGLSLSTLVQTAADMADAQGLDAVSLASLARELGVRSPSLYNHVEGLPDLRIQLAVHGYRCLHRAMTEAVVGRAGDDALHRMGDAYLTFAREHPGLYEATFRSDPRDTSVKEAGSPIVDLILQVLEVYDLDEETALHVVRGLRSILHGFTSLEQVGGFRLPLDLDVSFHLLIDAYLTGVREASTKEPRSYLPRGEV</sequence>